<dbReference type="Pfam" id="PF13100">
    <property type="entry name" value="OstA_2"/>
    <property type="match status" value="1"/>
</dbReference>
<dbReference type="Proteomes" id="UP000830583">
    <property type="component" value="Chromosome"/>
</dbReference>
<accession>A0ABY4KJ48</accession>
<feature type="domain" description="Organic solvent tolerance-like N-terminal" evidence="2">
    <location>
        <begin position="13"/>
        <end position="167"/>
    </location>
</feature>
<dbReference type="RefSeq" id="WP_248436753.1">
    <property type="nucleotide sequence ID" value="NZ_CP096205.1"/>
</dbReference>
<evidence type="ECO:0000256" key="1">
    <source>
        <dbReference type="SAM" id="MobiDB-lite"/>
    </source>
</evidence>
<proteinExistence type="predicted"/>
<evidence type="ECO:0000313" key="4">
    <source>
        <dbReference type="Proteomes" id="UP000830583"/>
    </source>
</evidence>
<keyword evidence="4" id="KW-1185">Reference proteome</keyword>
<reference evidence="3" key="1">
    <citation type="submission" date="2022-04" db="EMBL/GenBank/DDBJ databases">
        <title>Consumption of N2O by Flavobacterium azooxidireducens sp. nov. isolated from Decomposing Leaf Litter of Phragmites australis (Cav.).</title>
        <authorList>
            <person name="Behrendt U."/>
            <person name="Spanner T."/>
            <person name="Augustin J."/>
            <person name="Horn M.A."/>
            <person name="Kolb S."/>
            <person name="Ulrich A."/>
        </authorList>
    </citation>
    <scope>NUCLEOTIDE SEQUENCE</scope>
    <source>
        <strain evidence="3">IGB 4-14</strain>
    </source>
</reference>
<name>A0ABY4KJ48_9FLAO</name>
<evidence type="ECO:0000313" key="3">
    <source>
        <dbReference type="EMBL" id="UPQ80874.1"/>
    </source>
</evidence>
<protein>
    <submittedName>
        <fullName evidence="3">OstA-like protein</fullName>
    </submittedName>
</protein>
<feature type="region of interest" description="Disordered" evidence="1">
    <location>
        <begin position="499"/>
        <end position="531"/>
    </location>
</feature>
<dbReference type="InterPro" id="IPR005653">
    <property type="entry name" value="OstA-like_N"/>
</dbReference>
<dbReference type="EMBL" id="CP096205">
    <property type="protein sequence ID" value="UPQ80874.1"/>
    <property type="molecule type" value="Genomic_DNA"/>
</dbReference>
<organism evidence="3 4">
    <name type="scientific">Flavobacterium azooxidireducens</name>
    <dbReference type="NCBI Taxonomy" id="1871076"/>
    <lineage>
        <taxon>Bacteria</taxon>
        <taxon>Pseudomonadati</taxon>
        <taxon>Bacteroidota</taxon>
        <taxon>Flavobacteriia</taxon>
        <taxon>Flavobacteriales</taxon>
        <taxon>Flavobacteriaceae</taxon>
        <taxon>Flavobacterium</taxon>
    </lineage>
</organism>
<evidence type="ECO:0000259" key="2">
    <source>
        <dbReference type="Pfam" id="PF13100"/>
    </source>
</evidence>
<dbReference type="Gene3D" id="2.60.450.10">
    <property type="entry name" value="Lipopolysaccharide (LPS) transport protein A like domain"/>
    <property type="match status" value="2"/>
</dbReference>
<gene>
    <name evidence="3" type="ORF">M0M57_11590</name>
</gene>
<sequence length="531" mass="61446">MSFQQSWGQKSKEIFVEYSEFFDVDEDLYPDAVLLTGNVRVSHDGAVMFCNKAYLFKKENYIKAFGDVRMIQGDTITMTSTYAEYNGENKQAYASGNVIMSSPSSTLKTEVLNFDRNSQQAFYKTGGTITDKENTLVSQAGTYVIQRKMYQFRNAVTITNPKYVIKTNHLDYYENVGHAYLFGPSTITSEANYIYTEKGFYDTKKNFSHFVKNSYIKYNNRLIEGDSLYYDRNREFASATRNVKVTDSINNSIVKGHYGEVYKLKDSLMMTKRAVAMTLVEKDTLYIHGKKLIVTGKPENRVVRAFNNVRFFKIDMSGKCDSLHSDEKTGITKLIKNPVMWNFDNQMTGDIMHLISNKETEKLDSLKVLNNTFIASKDTIGTGYNQVKGLNLYGKFRDNKLYEVDVIKNTEVIYYMRNDLQELIGINKSKSSSINMILDENQIETITFIKQIEGEIYPEAELPENARKLKGFIWRGDERIKTKDDIFPPEENEYEQKMIEEKKAEDEKENLPMEVRKETLEEQEAEKKRDS</sequence>